<keyword evidence="3" id="KW-1185">Reference proteome</keyword>
<dbReference type="Pfam" id="PF03004">
    <property type="entry name" value="Transposase_24"/>
    <property type="match status" value="1"/>
</dbReference>
<feature type="region of interest" description="Disordered" evidence="1">
    <location>
        <begin position="66"/>
        <end position="111"/>
    </location>
</feature>
<dbReference type="OMA" id="YEERWIR"/>
<evidence type="ECO:0000256" key="1">
    <source>
        <dbReference type="SAM" id="MobiDB-lite"/>
    </source>
</evidence>
<dbReference type="InParanoid" id="A0A1Z5SBV2"/>
<dbReference type="InterPro" id="IPR004252">
    <property type="entry name" value="Probable_transposase_24"/>
</dbReference>
<reference evidence="3" key="2">
    <citation type="journal article" date="2018" name="Plant J.">
        <title>The Sorghum bicolor reference genome: improved assembly, gene annotations, a transcriptome atlas, and signatures of genome organization.</title>
        <authorList>
            <person name="McCormick R.F."/>
            <person name="Truong S.K."/>
            <person name="Sreedasyam A."/>
            <person name="Jenkins J."/>
            <person name="Shu S."/>
            <person name="Sims D."/>
            <person name="Kennedy M."/>
            <person name="Amirebrahimi M."/>
            <person name="Weers B.D."/>
            <person name="McKinley B."/>
            <person name="Mattison A."/>
            <person name="Morishige D.T."/>
            <person name="Grimwood J."/>
            <person name="Schmutz J."/>
            <person name="Mullet J.E."/>
        </authorList>
    </citation>
    <scope>NUCLEOTIDE SEQUENCE [LARGE SCALE GENOMIC DNA]</scope>
    <source>
        <strain evidence="3">cv. BTx623</strain>
    </source>
</reference>
<dbReference type="Gramene" id="OQU93392">
    <property type="protein sequence ID" value="OQU93392"/>
    <property type="gene ID" value="SORBI_3001G534066"/>
</dbReference>
<name>A0A1Z5SBV2_SORBI</name>
<organism evidence="2 3">
    <name type="scientific">Sorghum bicolor</name>
    <name type="common">Sorghum</name>
    <name type="synonym">Sorghum vulgare</name>
    <dbReference type="NCBI Taxonomy" id="4558"/>
    <lineage>
        <taxon>Eukaryota</taxon>
        <taxon>Viridiplantae</taxon>
        <taxon>Streptophyta</taxon>
        <taxon>Embryophyta</taxon>
        <taxon>Tracheophyta</taxon>
        <taxon>Spermatophyta</taxon>
        <taxon>Magnoliopsida</taxon>
        <taxon>Liliopsida</taxon>
        <taxon>Poales</taxon>
        <taxon>Poaceae</taxon>
        <taxon>PACMAD clade</taxon>
        <taxon>Panicoideae</taxon>
        <taxon>Andropogonodae</taxon>
        <taxon>Andropogoneae</taxon>
        <taxon>Sorghinae</taxon>
        <taxon>Sorghum</taxon>
    </lineage>
</organism>
<evidence type="ECO:0000313" key="3">
    <source>
        <dbReference type="Proteomes" id="UP000000768"/>
    </source>
</evidence>
<dbReference type="FunCoup" id="A0A1Z5SBV2">
    <property type="interactions" value="3"/>
</dbReference>
<gene>
    <name evidence="2" type="ORF">SORBI_3001G534066</name>
</gene>
<feature type="compositionally biased region" description="Polar residues" evidence="1">
    <location>
        <begin position="71"/>
        <end position="88"/>
    </location>
</feature>
<dbReference type="Proteomes" id="UP000000768">
    <property type="component" value="Chromosome 1"/>
</dbReference>
<feature type="region of interest" description="Disordered" evidence="1">
    <location>
        <begin position="22"/>
        <end position="48"/>
    </location>
</feature>
<dbReference type="PANTHER" id="PTHR33063:SF17">
    <property type="entry name" value="OS06G0271400 PROTEIN"/>
    <property type="match status" value="1"/>
</dbReference>
<evidence type="ECO:0000313" key="2">
    <source>
        <dbReference type="EMBL" id="OQU93392.1"/>
    </source>
</evidence>
<dbReference type="EMBL" id="CM000760">
    <property type="protein sequence ID" value="OQU93392.1"/>
    <property type="molecule type" value="Genomic_DNA"/>
</dbReference>
<proteinExistence type="predicted"/>
<accession>A0A1Z5SBV2</accession>
<reference evidence="2 3" key="1">
    <citation type="journal article" date="2009" name="Nature">
        <title>The Sorghum bicolor genome and the diversification of grasses.</title>
        <authorList>
            <person name="Paterson A.H."/>
            <person name="Bowers J.E."/>
            <person name="Bruggmann R."/>
            <person name="Dubchak I."/>
            <person name="Grimwood J."/>
            <person name="Gundlach H."/>
            <person name="Haberer G."/>
            <person name="Hellsten U."/>
            <person name="Mitros T."/>
            <person name="Poliakov A."/>
            <person name="Schmutz J."/>
            <person name="Spannagl M."/>
            <person name="Tang H."/>
            <person name="Wang X."/>
            <person name="Wicker T."/>
            <person name="Bharti A.K."/>
            <person name="Chapman J."/>
            <person name="Feltus F.A."/>
            <person name="Gowik U."/>
            <person name="Grigoriev I.V."/>
            <person name="Lyons E."/>
            <person name="Maher C.A."/>
            <person name="Martis M."/>
            <person name="Narechania A."/>
            <person name="Otillar R.P."/>
            <person name="Penning B.W."/>
            <person name="Salamov A.A."/>
            <person name="Wang Y."/>
            <person name="Zhang L."/>
            <person name="Carpita N.C."/>
            <person name="Freeling M."/>
            <person name="Gingle A.R."/>
            <person name="Hash C.T."/>
            <person name="Keller B."/>
            <person name="Klein P."/>
            <person name="Kresovich S."/>
            <person name="McCann M.C."/>
            <person name="Ming R."/>
            <person name="Peterson D.G."/>
            <person name="Mehboob-ur-Rahman"/>
            <person name="Ware D."/>
            <person name="Westhoff P."/>
            <person name="Mayer K.F."/>
            <person name="Messing J."/>
            <person name="Rokhsar D.S."/>
        </authorList>
    </citation>
    <scope>NUCLEOTIDE SEQUENCE [LARGE SCALE GENOMIC DNA]</scope>
    <source>
        <strain evidence="3">cv. BTx623</strain>
    </source>
</reference>
<dbReference type="PANTHER" id="PTHR33063">
    <property type="entry name" value="OS02G0583500 PROTEIN"/>
    <property type="match status" value="1"/>
</dbReference>
<protein>
    <submittedName>
        <fullName evidence="2">Uncharacterized protein</fullName>
    </submittedName>
</protein>
<dbReference type="AlphaFoldDB" id="A0A1Z5SBV2"/>
<feature type="compositionally biased region" description="Basic and acidic residues" evidence="1">
    <location>
        <begin position="28"/>
        <end position="48"/>
    </location>
</feature>
<sequence>MNNCLENYEKMRELGLDVSNAPFAGFGEDEHNSDDHPNVDNLEPEKDDSLQELDNVISRLIAKSSKKVTKTGGQKVQPQNQAGTLTRSNAKKASATEISNQTTEEGDAAEQNACQTEEDNIQTVLNQDGSIENGMDSADDLFDEEVRIRGPNIGKKLDKMTRSKRGKLPLVIEPGKKRPSSVMIAAKFASECNIAVRGGVPIFPKWKDYKEKSSRPMIKAYINSVCSKFEADKESVHVKRACVAMLKQAICQQRHKLKMKHFDPFPLHKVPKKSPVPSMDDAQWDTLVEYWKSEKRMLTCEKNKTNRSKVQFHQKTGSRSYEMELINLASKYQDEPPNAFDRFKDLHYSKKKGFTPTVQSAIVEMEDKINAPVQDGEEPKDVADIVHEVLAQKTKKNKFLVNVGLKRSSATEDYAESQHELQAELLQEKQTTSELKEVVKAQQMQMDEMMKKFQKGEIARAKQDEEYKKKQDETNALIRGLMSMIPASQPTR</sequence>